<evidence type="ECO:0000313" key="3">
    <source>
        <dbReference type="Proteomes" id="UP001203579"/>
    </source>
</evidence>
<comment type="caution">
    <text evidence="2">The sequence shown here is derived from an EMBL/GenBank/DDBJ whole genome shotgun (WGS) entry which is preliminary data.</text>
</comment>
<keyword evidence="3" id="KW-1185">Reference proteome</keyword>
<evidence type="ECO:0000313" key="2">
    <source>
        <dbReference type="EMBL" id="MCL8494427.1"/>
    </source>
</evidence>
<feature type="transmembrane region" description="Helical" evidence="1">
    <location>
        <begin position="120"/>
        <end position="140"/>
    </location>
</feature>
<feature type="transmembrane region" description="Helical" evidence="1">
    <location>
        <begin position="39"/>
        <end position="57"/>
    </location>
</feature>
<reference evidence="2 3" key="1">
    <citation type="submission" date="2022-05" db="EMBL/GenBank/DDBJ databases">
        <title>Corynebacterium sp. B5-R-101 sp. nov., isolated from human feces.</title>
        <authorList>
            <person name="Shamsuzzaman M."/>
            <person name="Dahal R.H."/>
        </authorList>
    </citation>
    <scope>NUCLEOTIDE SEQUENCE [LARGE SCALE GENOMIC DNA]</scope>
    <source>
        <strain evidence="2 3">B5-R-101</strain>
    </source>
</reference>
<feature type="transmembrane region" description="Helical" evidence="1">
    <location>
        <begin position="88"/>
        <end position="108"/>
    </location>
</feature>
<organism evidence="2 3">
    <name type="scientific">Corynebacterium intestinale</name>
    <dbReference type="NCBI Taxonomy" id="2943492"/>
    <lineage>
        <taxon>Bacteria</taxon>
        <taxon>Bacillati</taxon>
        <taxon>Actinomycetota</taxon>
        <taxon>Actinomycetes</taxon>
        <taxon>Mycobacteriales</taxon>
        <taxon>Corynebacteriaceae</taxon>
        <taxon>Corynebacterium</taxon>
    </lineage>
</organism>
<evidence type="ECO:0000256" key="1">
    <source>
        <dbReference type="SAM" id="Phobius"/>
    </source>
</evidence>
<keyword evidence="1" id="KW-0812">Transmembrane</keyword>
<keyword evidence="1" id="KW-1133">Transmembrane helix</keyword>
<name>A0ABT0TBR5_9CORY</name>
<dbReference type="Proteomes" id="UP001203579">
    <property type="component" value="Unassembled WGS sequence"/>
</dbReference>
<protein>
    <recommendedName>
        <fullName evidence="4">RDD domain-containing protein</fullName>
    </recommendedName>
</protein>
<evidence type="ECO:0008006" key="4">
    <source>
        <dbReference type="Google" id="ProtNLM"/>
    </source>
</evidence>
<gene>
    <name evidence="2" type="ORF">M5J06_09855</name>
</gene>
<keyword evidence="1" id="KW-0472">Membrane</keyword>
<proteinExistence type="predicted"/>
<dbReference type="EMBL" id="JAMKFF010000009">
    <property type="protein sequence ID" value="MCL8494427.1"/>
    <property type="molecule type" value="Genomic_DNA"/>
</dbReference>
<dbReference type="RefSeq" id="WP_070521473.1">
    <property type="nucleotide sequence ID" value="NZ_JAMFTR010000009.1"/>
</dbReference>
<sequence>MSAVTIPDSVKTRKRYITLADLSSCLIILSLPLQFWDSFTSLMVACLGTLLTALLTARLRGAIGAADLPTTELDEYQMQQHVEARDDGLKFSLAALVILLPVTGLIAWGARTMPIMDGVFVSQLYLKIILLLMVWVPFSVARSLAGKMNRDELISKE</sequence>
<accession>A0ABT0TBR5</accession>